<dbReference type="RefSeq" id="XP_025410854.1">
    <property type="nucleotide sequence ID" value="XM_025555069.1"/>
</dbReference>
<sequence length="823" mass="94933">MAMQFKKPKRNLRVRDTDGLYDNENEEQTEVDSVLKLPKPPKEKILKKVNTLSFGDELNECDDGEEFKVKKSSYSKKIKKQMNKEKMGRDKIENGKKSKTVSDTIKPIKEKQTNFNSEPLEKEIMLTGRAAEMAGYISSDEEPDSYNSSSHRFSNPDQVKLLLRKGQIPDAALIHAARKRRQQARDLGEDFIPISTQPQSESNADNEQVTGRRLTREEDEIEDSDDDGIIVMSGIVSQAEDRKKSLHTTMAERTNNNSDFEDPDELDEDNDWETQQIRKAVTGSQLAAAQQESVGLAAMYNNVTSQSMVVQEQSIAQTMINQRPRFPDSYVPQGLTILLNPDEIINKTREILNELKEKRIPDQKYFEDMTDEIPEIKNKIEILKKNVPELADCFQFYQDLRGYVTDLVECLDEKTPVLVELEQRLSKLYEKRRTDLTVRRRQDVRDQADEAASNNKLGTSSITNSRSEEQQRRAAEREGRRIRRMRMREIKAISKHADGMSSDEEVPETDASAFRSQLEIIKSDSTLLLDDVLEEFASVDLVLKHMLEWKDKHLESYIEAYVNVCLPKLIGPYVRIEMLTWNPLEDDLNLENMFWYKCVQKYTMKGMNSVDQLSKDVDLELIPKIIEKVVLNKIDQMITSQWDPLSFTQTKHISNVIMNILQKYPTIDPDSKLLMSLLTHLVDRIRDAVDYDVFIPISSRQVMNTGRMNVFFQRQFNMAVKLLGNILCWHQIIEDTVLIDLAINQILNRYLLTSIRTLQPLEAILKITMIARTLPSVWLCYGSTTPKELTSFFNQSKLVAMEIDKSQPQAKHALDQLNEVLKL</sequence>
<dbReference type="Pfam" id="PF07842">
    <property type="entry name" value="GCFC"/>
    <property type="match status" value="1"/>
</dbReference>
<evidence type="ECO:0000256" key="3">
    <source>
        <dbReference type="ARBA" id="ARBA00023242"/>
    </source>
</evidence>
<proteinExistence type="inferred from homology"/>
<dbReference type="GO" id="GO:0005634">
    <property type="term" value="C:nucleus"/>
    <property type="evidence" value="ECO:0007669"/>
    <property type="project" value="UniProtKB-SubCell"/>
</dbReference>
<dbReference type="PANTHER" id="PTHR12214">
    <property type="entry name" value="GC-RICH SEQUENCE DNA-BINDING FACTOR"/>
    <property type="match status" value="1"/>
</dbReference>
<feature type="compositionally biased region" description="Basic and acidic residues" evidence="4">
    <location>
        <begin position="82"/>
        <end position="96"/>
    </location>
</feature>
<accession>A0A8B8FIX0</accession>
<feature type="compositionally biased region" description="Basic and acidic residues" evidence="4">
    <location>
        <begin position="466"/>
        <end position="479"/>
    </location>
</feature>
<evidence type="ECO:0000259" key="5">
    <source>
        <dbReference type="Pfam" id="PF07842"/>
    </source>
</evidence>
<feature type="domain" description="GCF C-terminal" evidence="5">
    <location>
        <begin position="542"/>
        <end position="751"/>
    </location>
</feature>
<dbReference type="GO" id="GO:0000398">
    <property type="term" value="P:mRNA splicing, via spliceosome"/>
    <property type="evidence" value="ECO:0007669"/>
    <property type="project" value="InterPro"/>
</dbReference>
<feature type="compositionally biased region" description="Polar residues" evidence="4">
    <location>
        <begin position="194"/>
        <end position="209"/>
    </location>
</feature>
<keyword evidence="6" id="KW-1185">Reference proteome</keyword>
<organism evidence="6 7">
    <name type="scientific">Sipha flava</name>
    <name type="common">yellow sugarcane aphid</name>
    <dbReference type="NCBI Taxonomy" id="143950"/>
    <lineage>
        <taxon>Eukaryota</taxon>
        <taxon>Metazoa</taxon>
        <taxon>Ecdysozoa</taxon>
        <taxon>Arthropoda</taxon>
        <taxon>Hexapoda</taxon>
        <taxon>Insecta</taxon>
        <taxon>Pterygota</taxon>
        <taxon>Neoptera</taxon>
        <taxon>Paraneoptera</taxon>
        <taxon>Hemiptera</taxon>
        <taxon>Sternorrhyncha</taxon>
        <taxon>Aphidomorpha</taxon>
        <taxon>Aphidoidea</taxon>
        <taxon>Aphididae</taxon>
        <taxon>Sipha</taxon>
    </lineage>
</organism>
<feature type="compositionally biased region" description="Acidic residues" evidence="4">
    <location>
        <begin position="259"/>
        <end position="268"/>
    </location>
</feature>
<evidence type="ECO:0000313" key="7">
    <source>
        <dbReference type="RefSeq" id="XP_025410854.1"/>
    </source>
</evidence>
<feature type="compositionally biased region" description="Acidic residues" evidence="4">
    <location>
        <begin position="217"/>
        <end position="228"/>
    </location>
</feature>
<feature type="compositionally biased region" description="Polar residues" evidence="4">
    <location>
        <begin position="452"/>
        <end position="464"/>
    </location>
</feature>
<feature type="region of interest" description="Disordered" evidence="4">
    <location>
        <begin position="1"/>
        <end position="32"/>
    </location>
</feature>
<reference evidence="7" key="1">
    <citation type="submission" date="2025-08" db="UniProtKB">
        <authorList>
            <consortium name="RefSeq"/>
        </authorList>
    </citation>
    <scope>IDENTIFICATION</scope>
    <source>
        <tissue evidence="7">Whole body</tissue>
    </source>
</reference>
<comment type="subcellular location">
    <subcellularLocation>
        <location evidence="1">Nucleus</location>
    </subcellularLocation>
</comment>
<feature type="region of interest" description="Disordered" evidence="4">
    <location>
        <begin position="73"/>
        <end position="111"/>
    </location>
</feature>
<dbReference type="AlphaFoldDB" id="A0A8B8FIX0"/>
<dbReference type="InterPro" id="IPR012890">
    <property type="entry name" value="GCFC2-like"/>
</dbReference>
<feature type="compositionally biased region" description="Basic residues" evidence="4">
    <location>
        <begin position="1"/>
        <end position="12"/>
    </location>
</feature>
<feature type="compositionally biased region" description="Acidic residues" evidence="4">
    <location>
        <begin position="19"/>
        <end position="30"/>
    </location>
</feature>
<feature type="compositionally biased region" description="Polar residues" evidence="4">
    <location>
        <begin position="247"/>
        <end position="258"/>
    </location>
</feature>
<evidence type="ECO:0000256" key="4">
    <source>
        <dbReference type="SAM" id="MobiDB-lite"/>
    </source>
</evidence>
<gene>
    <name evidence="7" type="primary">LOC112683879</name>
</gene>
<dbReference type="InterPro" id="IPR022783">
    <property type="entry name" value="GCFC_dom"/>
</dbReference>
<name>A0A8B8FIX0_9HEMI</name>
<dbReference type="OrthoDB" id="429427at2759"/>
<protein>
    <submittedName>
        <fullName evidence="7">PAX3- and PAX7-binding protein 1</fullName>
    </submittedName>
</protein>
<keyword evidence="3" id="KW-0539">Nucleus</keyword>
<evidence type="ECO:0000256" key="1">
    <source>
        <dbReference type="ARBA" id="ARBA00004123"/>
    </source>
</evidence>
<dbReference type="GeneID" id="112683879"/>
<comment type="similarity">
    <text evidence="2">Belongs to the GCF family.</text>
</comment>
<feature type="region of interest" description="Disordered" evidence="4">
    <location>
        <begin position="444"/>
        <end position="479"/>
    </location>
</feature>
<feature type="region of interest" description="Disordered" evidence="4">
    <location>
        <begin position="191"/>
        <end position="268"/>
    </location>
</feature>
<dbReference type="Proteomes" id="UP000694846">
    <property type="component" value="Unplaced"/>
</dbReference>
<dbReference type="PANTHER" id="PTHR12214:SF0">
    <property type="entry name" value="LD29489P"/>
    <property type="match status" value="1"/>
</dbReference>
<evidence type="ECO:0000256" key="2">
    <source>
        <dbReference type="ARBA" id="ARBA00010801"/>
    </source>
</evidence>
<evidence type="ECO:0000313" key="6">
    <source>
        <dbReference type="Proteomes" id="UP000694846"/>
    </source>
</evidence>
<dbReference type="GO" id="GO:0003677">
    <property type="term" value="F:DNA binding"/>
    <property type="evidence" value="ECO:0007669"/>
    <property type="project" value="InterPro"/>
</dbReference>